<evidence type="ECO:0000313" key="2">
    <source>
        <dbReference type="EMBL" id="CAA9490599.1"/>
    </source>
</evidence>
<dbReference type="AlphaFoldDB" id="A0A6J4SEV5"/>
<organism evidence="2">
    <name type="scientific">uncultured Sphingomonas sp</name>
    <dbReference type="NCBI Taxonomy" id="158754"/>
    <lineage>
        <taxon>Bacteria</taxon>
        <taxon>Pseudomonadati</taxon>
        <taxon>Pseudomonadota</taxon>
        <taxon>Alphaproteobacteria</taxon>
        <taxon>Sphingomonadales</taxon>
        <taxon>Sphingomonadaceae</taxon>
        <taxon>Sphingomonas</taxon>
        <taxon>environmental samples</taxon>
    </lineage>
</organism>
<reference evidence="2" key="1">
    <citation type="submission" date="2020-02" db="EMBL/GenBank/DDBJ databases">
        <authorList>
            <person name="Meier V. D."/>
        </authorList>
    </citation>
    <scope>NUCLEOTIDE SEQUENCE</scope>
    <source>
        <strain evidence="2">AVDCRST_MAG09</strain>
    </source>
</reference>
<evidence type="ECO:0000256" key="1">
    <source>
        <dbReference type="SAM" id="MobiDB-lite"/>
    </source>
</evidence>
<feature type="region of interest" description="Disordered" evidence="1">
    <location>
        <begin position="1"/>
        <end position="34"/>
    </location>
</feature>
<dbReference type="RefSeq" id="WP_294171535.1">
    <property type="nucleotide sequence ID" value="NZ_CADCVZ010000003.1"/>
</dbReference>
<protein>
    <submittedName>
        <fullName evidence="2">Uncharacterized protein</fullName>
    </submittedName>
</protein>
<accession>A0A6J4SEV5</accession>
<proteinExistence type="predicted"/>
<name>A0A6J4SEV5_9SPHN</name>
<gene>
    <name evidence="2" type="ORF">AVDCRST_MAG09-2</name>
</gene>
<sequence>MNQHQKSPIRTGKQRGTRSVEPPTFTPITRARERHDGWTSDRQFAFIEALAECACVDEACARVGVSRSAAYAFRARSEARSFRSAWDEQVVMSPGHG</sequence>
<dbReference type="EMBL" id="CADCVZ010000003">
    <property type="protein sequence ID" value="CAA9490599.1"/>
    <property type="molecule type" value="Genomic_DNA"/>
</dbReference>